<gene>
    <name evidence="2" type="ORF">KFL_007190010</name>
</gene>
<organism evidence="2 3">
    <name type="scientific">Klebsormidium nitens</name>
    <name type="common">Green alga</name>
    <name type="synonym">Ulothrix nitens</name>
    <dbReference type="NCBI Taxonomy" id="105231"/>
    <lineage>
        <taxon>Eukaryota</taxon>
        <taxon>Viridiplantae</taxon>
        <taxon>Streptophyta</taxon>
        <taxon>Klebsormidiophyceae</taxon>
        <taxon>Klebsormidiales</taxon>
        <taxon>Klebsormidiaceae</taxon>
        <taxon>Klebsormidium</taxon>
    </lineage>
</organism>
<dbReference type="AlphaFoldDB" id="A0A1Y1IQL2"/>
<evidence type="ECO:0000313" key="3">
    <source>
        <dbReference type="Proteomes" id="UP000054558"/>
    </source>
</evidence>
<dbReference type="SFLD" id="SFLDG01202">
    <property type="entry name" value="SUF2.2"/>
    <property type="match status" value="1"/>
</dbReference>
<sequence>MASNAAMLSGVNSAGLFQGGMLRDAPVQSSQSCSFVNGCPLLRTPTSVQRKGRAGTAFRAQGNESGVSVAENARSAAKKAKRFTPRGDKVLALAAASVPLLMRLGSGALVAGYSTSLEKDDSDPQSTYSLFRVAGRRFVEKGAAHTLPAKPIEIYEFEGCPFCRKVREAVTFLDLDVLFFPTPQDGPTYRPKAIELGGKKQFPYMIDPNTGYSMYESDEIISYLSRTYGDGKMAFQLKLGPLTSLTAGLAMLPRLGKGSSYRPAKKPAKPLELWAYEASPFCKIVREVLVELELPHVYHSCARGSAKRQELFDRTGIFQAPYLEDPNTGAAMFESGDIIDYLEKEYALVT</sequence>
<dbReference type="Pfam" id="PF13417">
    <property type="entry name" value="GST_N_3"/>
    <property type="match status" value="2"/>
</dbReference>
<dbReference type="CDD" id="cd03041">
    <property type="entry name" value="GST_N_2GST_N"/>
    <property type="match status" value="2"/>
</dbReference>
<feature type="domain" description="GST N-terminal" evidence="1">
    <location>
        <begin position="269"/>
        <end position="350"/>
    </location>
</feature>
<name>A0A1Y1IQL2_KLENI</name>
<reference evidence="2 3" key="1">
    <citation type="journal article" date="2014" name="Nat. Commun.">
        <title>Klebsormidium flaccidum genome reveals primary factors for plant terrestrial adaptation.</title>
        <authorList>
            <person name="Hori K."/>
            <person name="Maruyama F."/>
            <person name="Fujisawa T."/>
            <person name="Togashi T."/>
            <person name="Yamamoto N."/>
            <person name="Seo M."/>
            <person name="Sato S."/>
            <person name="Yamada T."/>
            <person name="Mori H."/>
            <person name="Tajima N."/>
            <person name="Moriyama T."/>
            <person name="Ikeuchi M."/>
            <person name="Watanabe M."/>
            <person name="Wada H."/>
            <person name="Kobayashi K."/>
            <person name="Saito M."/>
            <person name="Masuda T."/>
            <person name="Sasaki-Sekimoto Y."/>
            <person name="Mashiguchi K."/>
            <person name="Awai K."/>
            <person name="Shimojima M."/>
            <person name="Masuda S."/>
            <person name="Iwai M."/>
            <person name="Nobusawa T."/>
            <person name="Narise T."/>
            <person name="Kondo S."/>
            <person name="Saito H."/>
            <person name="Sato R."/>
            <person name="Murakawa M."/>
            <person name="Ihara Y."/>
            <person name="Oshima-Yamada Y."/>
            <person name="Ohtaka K."/>
            <person name="Satoh M."/>
            <person name="Sonobe K."/>
            <person name="Ishii M."/>
            <person name="Ohtani R."/>
            <person name="Kanamori-Sato M."/>
            <person name="Honoki R."/>
            <person name="Miyazaki D."/>
            <person name="Mochizuki H."/>
            <person name="Umetsu J."/>
            <person name="Higashi K."/>
            <person name="Shibata D."/>
            <person name="Kamiya Y."/>
            <person name="Sato N."/>
            <person name="Nakamura Y."/>
            <person name="Tabata S."/>
            <person name="Ida S."/>
            <person name="Kurokawa K."/>
            <person name="Ohta H."/>
        </authorList>
    </citation>
    <scope>NUCLEOTIDE SEQUENCE [LARGE SCALE GENOMIC DNA]</scope>
    <source>
        <strain evidence="2 3">NIES-2285</strain>
    </source>
</reference>
<dbReference type="InterPro" id="IPR004045">
    <property type="entry name" value="Glutathione_S-Trfase_N"/>
</dbReference>
<dbReference type="InterPro" id="IPR036249">
    <property type="entry name" value="Thioredoxin-like_sf"/>
</dbReference>
<dbReference type="PANTHER" id="PTHR45288">
    <property type="entry name" value="THIOREDOXIN FAMILY PROTEIN"/>
    <property type="match status" value="1"/>
</dbReference>
<proteinExistence type="predicted"/>
<protein>
    <recommendedName>
        <fullName evidence="1">GST N-terminal domain-containing protein</fullName>
    </recommendedName>
</protein>
<dbReference type="SFLD" id="SFLDG01181">
    <property type="entry name" value="SUF2"/>
    <property type="match status" value="1"/>
</dbReference>
<dbReference type="PROSITE" id="PS00195">
    <property type="entry name" value="GLUTAREDOXIN_1"/>
    <property type="match status" value="1"/>
</dbReference>
<dbReference type="PROSITE" id="PS51354">
    <property type="entry name" value="GLUTAREDOXIN_2"/>
    <property type="match status" value="1"/>
</dbReference>
<dbReference type="SFLD" id="SFLDS00019">
    <property type="entry name" value="Glutathione_Transferase_(cytos"/>
    <property type="match status" value="1"/>
</dbReference>
<dbReference type="EMBL" id="DF237668">
    <property type="protein sequence ID" value="GAQ91046.1"/>
    <property type="molecule type" value="Genomic_DNA"/>
</dbReference>
<dbReference type="Gene3D" id="3.40.30.10">
    <property type="entry name" value="Glutaredoxin"/>
    <property type="match status" value="2"/>
</dbReference>
<dbReference type="InterPro" id="IPR040079">
    <property type="entry name" value="Glutathione_S-Trfase"/>
</dbReference>
<dbReference type="OrthoDB" id="422574at2759"/>
<evidence type="ECO:0000313" key="2">
    <source>
        <dbReference type="EMBL" id="GAQ91046.1"/>
    </source>
</evidence>
<dbReference type="PROSITE" id="PS50404">
    <property type="entry name" value="GST_NTER"/>
    <property type="match status" value="2"/>
</dbReference>
<dbReference type="SUPFAM" id="SSF52833">
    <property type="entry name" value="Thioredoxin-like"/>
    <property type="match status" value="2"/>
</dbReference>
<dbReference type="Proteomes" id="UP000054558">
    <property type="component" value="Unassembled WGS sequence"/>
</dbReference>
<evidence type="ECO:0000259" key="1">
    <source>
        <dbReference type="PROSITE" id="PS50404"/>
    </source>
</evidence>
<feature type="domain" description="GST N-terminal" evidence="1">
    <location>
        <begin position="150"/>
        <end position="232"/>
    </location>
</feature>
<dbReference type="PANTHER" id="PTHR45288:SF1">
    <property type="entry name" value="THIOREDOXIN FAMILY PROTEIN"/>
    <property type="match status" value="1"/>
</dbReference>
<dbReference type="FunFam" id="3.40.30.10:FF:000138">
    <property type="entry name" value="Thioredoxin family protein"/>
    <property type="match status" value="1"/>
</dbReference>
<keyword evidence="3" id="KW-1185">Reference proteome</keyword>
<accession>A0A1Y1IQL2</accession>
<dbReference type="OMA" id="PSPFCKI"/>
<dbReference type="InterPro" id="IPR011767">
    <property type="entry name" value="GLR_AS"/>
</dbReference>